<sequence>MLGGGMLSAQQQQQQQQHHQMSNSERTWARSMEFTSAGSVAVAGPMASLGNNSSASVGSSVVAVNHGTPNGTTNTNNKPYTTATGGRTRRSEQTHTPRPMNAFMVWAKKERKKLADENPDVHNADLSKMLGRKWKEMKQEQRDPFLKEAERLRLLHMKEHPDYKYRPRRRKNPKRNIKRPGGSNSGSGSNNSPRPGANSHHHQNSSNSNSNNSHGAGSAVGSNSGMSSNSTSSLMMQTQCSRSNRGMNSITASAPILSNLLNTPDSSPCSTPPNEGLEKCRALGEKGVVYDRTSSSGVLTPEMSPHNNSDGMFKFPPTDDASFRHFYHNNQFANNPANNNNNNNNNNSSVGNNNNNNLMANISYSEILRMQYGQNSAAARFASNDWICSVPTSLSLDSRPAGTELTCLFNELYLILKDCANPNQRQTQSREREKRELKVNQ</sequence>
<dbReference type="InterPro" id="IPR036910">
    <property type="entry name" value="HMG_box_dom_sf"/>
</dbReference>
<dbReference type="InterPro" id="IPR009071">
    <property type="entry name" value="HMG_box_dom"/>
</dbReference>
<feature type="compositionally biased region" description="Low complexity" evidence="5">
    <location>
        <begin position="66"/>
        <end position="84"/>
    </location>
</feature>
<accession>A0AA36B161</accession>
<feature type="compositionally biased region" description="Low complexity" evidence="5">
    <location>
        <begin position="179"/>
        <end position="233"/>
    </location>
</feature>
<dbReference type="PANTHER" id="PTHR10270">
    <property type="entry name" value="SOX TRANSCRIPTION FACTOR"/>
    <property type="match status" value="1"/>
</dbReference>
<gene>
    <name evidence="7" type="ORF">OCTVUL_1B019766</name>
</gene>
<dbReference type="AlphaFoldDB" id="A0AA36B161"/>
<dbReference type="GO" id="GO:0001228">
    <property type="term" value="F:DNA-binding transcription activator activity, RNA polymerase II-specific"/>
    <property type="evidence" value="ECO:0007669"/>
    <property type="project" value="TreeGrafter"/>
</dbReference>
<feature type="compositionally biased region" description="Low complexity" evidence="5">
    <location>
        <begin position="10"/>
        <end position="20"/>
    </location>
</feature>
<dbReference type="InterPro" id="IPR050140">
    <property type="entry name" value="SRY-related_HMG-box_TF-like"/>
</dbReference>
<keyword evidence="8" id="KW-1185">Reference proteome</keyword>
<dbReference type="PROSITE" id="PS50118">
    <property type="entry name" value="HMG_BOX_2"/>
    <property type="match status" value="1"/>
</dbReference>
<protein>
    <recommendedName>
        <fullName evidence="6">HMG box domain-containing protein</fullName>
    </recommendedName>
</protein>
<organism evidence="7 8">
    <name type="scientific">Octopus vulgaris</name>
    <name type="common">Common octopus</name>
    <dbReference type="NCBI Taxonomy" id="6645"/>
    <lineage>
        <taxon>Eukaryota</taxon>
        <taxon>Metazoa</taxon>
        <taxon>Spiralia</taxon>
        <taxon>Lophotrochozoa</taxon>
        <taxon>Mollusca</taxon>
        <taxon>Cephalopoda</taxon>
        <taxon>Coleoidea</taxon>
        <taxon>Octopodiformes</taxon>
        <taxon>Octopoda</taxon>
        <taxon>Incirrata</taxon>
        <taxon>Octopodidae</taxon>
        <taxon>Octopus</taxon>
    </lineage>
</organism>
<evidence type="ECO:0000313" key="8">
    <source>
        <dbReference type="Proteomes" id="UP001162480"/>
    </source>
</evidence>
<evidence type="ECO:0000259" key="6">
    <source>
        <dbReference type="PROSITE" id="PS50118"/>
    </source>
</evidence>
<dbReference type="FunFam" id="1.10.30.10:FF:000002">
    <property type="entry name" value="transcription factor Sox-2"/>
    <property type="match status" value="1"/>
</dbReference>
<feature type="DNA-binding region" description="HMG box" evidence="4">
    <location>
        <begin position="96"/>
        <end position="164"/>
    </location>
</feature>
<evidence type="ECO:0000256" key="3">
    <source>
        <dbReference type="ARBA" id="ARBA00023242"/>
    </source>
</evidence>
<dbReference type="CDD" id="cd22032">
    <property type="entry name" value="HMG-box_SoxF"/>
    <property type="match status" value="1"/>
</dbReference>
<dbReference type="SMART" id="SM00398">
    <property type="entry name" value="HMG"/>
    <property type="match status" value="1"/>
</dbReference>
<feature type="region of interest" description="Disordered" evidence="5">
    <location>
        <begin position="157"/>
        <end position="247"/>
    </location>
</feature>
<feature type="compositionally biased region" description="Basic residues" evidence="5">
    <location>
        <begin position="166"/>
        <end position="178"/>
    </location>
</feature>
<keyword evidence="3 4" id="KW-0539">Nucleus</keyword>
<dbReference type="GO" id="GO:0005634">
    <property type="term" value="C:nucleus"/>
    <property type="evidence" value="ECO:0007669"/>
    <property type="project" value="UniProtKB-SubCell"/>
</dbReference>
<dbReference type="GO" id="GO:0030154">
    <property type="term" value="P:cell differentiation"/>
    <property type="evidence" value="ECO:0007669"/>
    <property type="project" value="TreeGrafter"/>
</dbReference>
<evidence type="ECO:0000256" key="5">
    <source>
        <dbReference type="SAM" id="MobiDB-lite"/>
    </source>
</evidence>
<reference evidence="7" key="1">
    <citation type="submission" date="2023-08" db="EMBL/GenBank/DDBJ databases">
        <authorList>
            <person name="Alioto T."/>
            <person name="Alioto T."/>
            <person name="Gomez Garrido J."/>
        </authorList>
    </citation>
    <scope>NUCLEOTIDE SEQUENCE</scope>
</reference>
<dbReference type="PANTHER" id="PTHR10270:SF317">
    <property type="entry name" value="TRANSCRIPTION FACTOR SOX-15-RELATED"/>
    <property type="match status" value="1"/>
</dbReference>
<feature type="region of interest" description="Disordered" evidence="5">
    <location>
        <begin position="66"/>
        <end position="100"/>
    </location>
</feature>
<feature type="domain" description="HMG box" evidence="6">
    <location>
        <begin position="96"/>
        <end position="164"/>
    </location>
</feature>
<dbReference type="Gene3D" id="1.10.30.10">
    <property type="entry name" value="High mobility group box domain"/>
    <property type="match status" value="1"/>
</dbReference>
<comment type="subcellular location">
    <subcellularLocation>
        <location evidence="1">Nucleus</location>
    </subcellularLocation>
</comment>
<dbReference type="Proteomes" id="UP001162480">
    <property type="component" value="Chromosome 7"/>
</dbReference>
<feature type="region of interest" description="Disordered" evidence="5">
    <location>
        <begin position="1"/>
        <end position="26"/>
    </location>
</feature>
<dbReference type="GO" id="GO:0000978">
    <property type="term" value="F:RNA polymerase II cis-regulatory region sequence-specific DNA binding"/>
    <property type="evidence" value="ECO:0007669"/>
    <property type="project" value="TreeGrafter"/>
</dbReference>
<evidence type="ECO:0000256" key="2">
    <source>
        <dbReference type="ARBA" id="ARBA00023125"/>
    </source>
</evidence>
<dbReference type="Pfam" id="PF00505">
    <property type="entry name" value="HMG_box"/>
    <property type="match status" value="1"/>
</dbReference>
<evidence type="ECO:0000256" key="1">
    <source>
        <dbReference type="ARBA" id="ARBA00004123"/>
    </source>
</evidence>
<name>A0AA36B161_OCTVU</name>
<feature type="region of interest" description="Disordered" evidence="5">
    <location>
        <begin position="333"/>
        <end position="354"/>
    </location>
</feature>
<proteinExistence type="predicted"/>
<keyword evidence="2 4" id="KW-0238">DNA-binding</keyword>
<feature type="compositionally biased region" description="Polar residues" evidence="5">
    <location>
        <begin position="234"/>
        <end position="247"/>
    </location>
</feature>
<evidence type="ECO:0000256" key="4">
    <source>
        <dbReference type="PROSITE-ProRule" id="PRU00267"/>
    </source>
</evidence>
<dbReference type="EMBL" id="OX597820">
    <property type="protein sequence ID" value="CAI9726030.1"/>
    <property type="molecule type" value="Genomic_DNA"/>
</dbReference>
<dbReference type="SUPFAM" id="SSF47095">
    <property type="entry name" value="HMG-box"/>
    <property type="match status" value="1"/>
</dbReference>
<evidence type="ECO:0000313" key="7">
    <source>
        <dbReference type="EMBL" id="CAI9726030.1"/>
    </source>
</evidence>